<reference evidence="2" key="1">
    <citation type="submission" date="2013-11" db="EMBL/GenBank/DDBJ databases">
        <title>The Genome Sequence of Phytophthora parasitica CJ02B3.</title>
        <authorList>
            <consortium name="The Broad Institute Genomics Platform"/>
            <person name="Russ C."/>
            <person name="Tyler B."/>
            <person name="Panabieres F."/>
            <person name="Shan W."/>
            <person name="Tripathy S."/>
            <person name="Grunwald N."/>
            <person name="Machado M."/>
            <person name="Johnson C.S."/>
            <person name="Arredondo F."/>
            <person name="Hong C."/>
            <person name="Coffey M."/>
            <person name="Young S.K."/>
            <person name="Zeng Q."/>
            <person name="Gargeya S."/>
            <person name="Fitzgerald M."/>
            <person name="Abouelleil A."/>
            <person name="Alvarado L."/>
            <person name="Chapman S.B."/>
            <person name="Gainer-Dewar J."/>
            <person name="Goldberg J."/>
            <person name="Griggs A."/>
            <person name="Gujja S."/>
            <person name="Hansen M."/>
            <person name="Howarth C."/>
            <person name="Imamovic A."/>
            <person name="Ireland A."/>
            <person name="Larimer J."/>
            <person name="McCowan C."/>
            <person name="Murphy C."/>
            <person name="Pearson M."/>
            <person name="Poon T.W."/>
            <person name="Priest M."/>
            <person name="Roberts A."/>
            <person name="Saif S."/>
            <person name="Shea T."/>
            <person name="Sykes S."/>
            <person name="Wortman J."/>
            <person name="Nusbaum C."/>
            <person name="Birren B."/>
        </authorList>
    </citation>
    <scope>NUCLEOTIDE SEQUENCE [LARGE SCALE GENOMIC DNA]</scope>
    <source>
        <strain evidence="2">CJ02B3</strain>
    </source>
</reference>
<dbReference type="Proteomes" id="UP000053236">
    <property type="component" value="Unassembled WGS sequence"/>
</dbReference>
<evidence type="ECO:0000256" key="1">
    <source>
        <dbReference type="SAM" id="Coils"/>
    </source>
</evidence>
<dbReference type="AlphaFoldDB" id="W2GM19"/>
<gene>
    <name evidence="2" type="ORF">L915_10923</name>
</gene>
<organism evidence="2">
    <name type="scientific">Phytophthora nicotianae</name>
    <name type="common">Potato buckeye rot agent</name>
    <name type="synonym">Phytophthora parasitica</name>
    <dbReference type="NCBI Taxonomy" id="4792"/>
    <lineage>
        <taxon>Eukaryota</taxon>
        <taxon>Sar</taxon>
        <taxon>Stramenopiles</taxon>
        <taxon>Oomycota</taxon>
        <taxon>Peronosporomycetes</taxon>
        <taxon>Peronosporales</taxon>
        <taxon>Peronosporaceae</taxon>
        <taxon>Phytophthora</taxon>
    </lineage>
</organism>
<sequence length="436" mass="49109">MGGWDTVAEELLRTASSLDADVRFRSLVLQQQCENLQAICKYILDLETSLVEKKTAQQAETLAVEHSIQDAIQRARQVRAELAIKGDNSDENSDGEPAEPLYACERQLQSILAVAKATRTTQNIETVELKLESEPRVRLEYPRKLKALETQLEKALETQLEELQLKEKEASTRFAFCCKMSEYLSLSPQRRQLLLQQQQKFGSSGRMDVPVARIQTSFPKQVARLRQGYQRLMDFALEKIEMESSQFQQVADASTFSSVFPIYHRLKQAKKLLRLLNSETRALLERLPASPPKLSAATAAHRDAMLSRIRRKNPRPVVGVIDNEALHVAAQNTPSPLHADKELLEKLQAAWAAHASALAKETEDHHSVDVYSTTVREIVLTELSNVVLWSFKEYFADTAEQPDASQVEAVMRLVRLVDSVALSQGRTYRSVVLVTG</sequence>
<name>W2GM19_PHYNI</name>
<evidence type="ECO:0000313" key="2">
    <source>
        <dbReference type="EMBL" id="ETK84063.1"/>
    </source>
</evidence>
<protein>
    <submittedName>
        <fullName evidence="2">Uncharacterized protein</fullName>
    </submittedName>
</protein>
<proteinExistence type="predicted"/>
<dbReference type="VEuPathDB" id="FungiDB:PPTG_13347"/>
<accession>W2GM19</accession>
<feature type="coiled-coil region" evidence="1">
    <location>
        <begin position="146"/>
        <end position="173"/>
    </location>
</feature>
<keyword evidence="1" id="KW-0175">Coiled coil</keyword>
<dbReference type="EMBL" id="KI686897">
    <property type="protein sequence ID" value="ETK84063.1"/>
    <property type="molecule type" value="Genomic_DNA"/>
</dbReference>